<evidence type="ECO:0000256" key="2">
    <source>
        <dbReference type="SAM" id="SignalP"/>
    </source>
</evidence>
<organism evidence="3 4">
    <name type="scientific">Strigamia maritima</name>
    <name type="common">European centipede</name>
    <name type="synonym">Geophilus maritimus</name>
    <dbReference type="NCBI Taxonomy" id="126957"/>
    <lineage>
        <taxon>Eukaryota</taxon>
        <taxon>Metazoa</taxon>
        <taxon>Ecdysozoa</taxon>
        <taxon>Arthropoda</taxon>
        <taxon>Myriapoda</taxon>
        <taxon>Chilopoda</taxon>
        <taxon>Pleurostigmophora</taxon>
        <taxon>Geophilomorpha</taxon>
        <taxon>Linotaeniidae</taxon>
        <taxon>Strigamia</taxon>
    </lineage>
</organism>
<feature type="region of interest" description="Disordered" evidence="1">
    <location>
        <begin position="274"/>
        <end position="343"/>
    </location>
</feature>
<feature type="signal peptide" evidence="2">
    <location>
        <begin position="1"/>
        <end position="21"/>
    </location>
</feature>
<dbReference type="HOGENOM" id="CLU_576619_0_0_1"/>
<accession>T1IS47</accession>
<evidence type="ECO:0000313" key="3">
    <source>
        <dbReference type="EnsemblMetazoa" id="SMAR003910-PA"/>
    </source>
</evidence>
<feature type="compositionally biased region" description="Polar residues" evidence="1">
    <location>
        <begin position="298"/>
        <end position="310"/>
    </location>
</feature>
<proteinExistence type="predicted"/>
<feature type="compositionally biased region" description="Polar residues" evidence="1">
    <location>
        <begin position="465"/>
        <end position="474"/>
    </location>
</feature>
<reference evidence="4" key="1">
    <citation type="submission" date="2011-05" db="EMBL/GenBank/DDBJ databases">
        <authorList>
            <person name="Richards S.R."/>
            <person name="Qu J."/>
            <person name="Jiang H."/>
            <person name="Jhangiani S.N."/>
            <person name="Agravi P."/>
            <person name="Goodspeed R."/>
            <person name="Gross S."/>
            <person name="Mandapat C."/>
            <person name="Jackson L."/>
            <person name="Mathew T."/>
            <person name="Pu L."/>
            <person name="Thornton R."/>
            <person name="Saada N."/>
            <person name="Wilczek-Boney K.B."/>
            <person name="Lee S."/>
            <person name="Kovar C."/>
            <person name="Wu Y."/>
            <person name="Scherer S.E."/>
            <person name="Worley K.C."/>
            <person name="Muzny D.M."/>
            <person name="Gibbs R."/>
        </authorList>
    </citation>
    <scope>NUCLEOTIDE SEQUENCE</scope>
    <source>
        <strain evidence="4">Brora</strain>
    </source>
</reference>
<sequence>MFKILPISIFLIACIVSLTKGENPRLRNYLYSQGYGEQPDGPYFRPHHHHHHHDPYELQYYGVPIRRQLYSAGGGFNANINQNNEFSPSFGNMGDIGAQGRAIEHLKNLHDHRNHHHHHSKLHPVEVYGTGESLQYRGREPLLYRSRDKQLYSTGGGFNANVNQNNEFSPSFGNIGDLGAIKGRAGGRKGAIKPKTDIFGRAYDDDDDSSEEHHKSSKKSSKKRSRRRKDSQLKSTGGGFNANVNQNNEFSPSFGNIGDLGAMKGRGLEELIGRAKRRKKDSEESDAQLHSTAGGYNANINQNNEFSPSFGNIGDLGAMKGRAYSNEADPGERRKSSKRNKYDDDQYNAQLHSTYGGFNANINQNNEFSPSFGNIGDLGAIKGRRSKSETDGSILSSYIDSMNENDLAKYIYYFIKFFSEAAFPKHKNSAQAHKPEYFFDFRQIFLPNDNSASSSEEELDHNEEQTVYGSYLTE</sequence>
<dbReference type="AlphaFoldDB" id="T1IS47"/>
<feature type="compositionally biased region" description="Polar residues" evidence="1">
    <location>
        <begin position="242"/>
        <end position="254"/>
    </location>
</feature>
<evidence type="ECO:0000256" key="1">
    <source>
        <dbReference type="SAM" id="MobiDB-lite"/>
    </source>
</evidence>
<feature type="compositionally biased region" description="Basic and acidic residues" evidence="1">
    <location>
        <begin position="330"/>
        <end position="343"/>
    </location>
</feature>
<feature type="region of interest" description="Disordered" evidence="1">
    <location>
        <begin position="449"/>
        <end position="474"/>
    </location>
</feature>
<keyword evidence="2" id="KW-0732">Signal</keyword>
<dbReference type="EMBL" id="JH431420">
    <property type="status" value="NOT_ANNOTATED_CDS"/>
    <property type="molecule type" value="Genomic_DNA"/>
</dbReference>
<dbReference type="Proteomes" id="UP000014500">
    <property type="component" value="Unassembled WGS sequence"/>
</dbReference>
<dbReference type="EnsemblMetazoa" id="SMAR003910-RA">
    <property type="protein sequence ID" value="SMAR003910-PA"/>
    <property type="gene ID" value="SMAR003910"/>
</dbReference>
<evidence type="ECO:0000313" key="4">
    <source>
        <dbReference type="Proteomes" id="UP000014500"/>
    </source>
</evidence>
<reference evidence="3" key="2">
    <citation type="submission" date="2015-02" db="UniProtKB">
        <authorList>
            <consortium name="EnsemblMetazoa"/>
        </authorList>
    </citation>
    <scope>IDENTIFICATION</scope>
</reference>
<feature type="region of interest" description="Disordered" evidence="1">
    <location>
        <begin position="198"/>
        <end position="256"/>
    </location>
</feature>
<feature type="chain" id="PRO_5004589899" evidence="2">
    <location>
        <begin position="22"/>
        <end position="474"/>
    </location>
</feature>
<protein>
    <submittedName>
        <fullName evidence="3">Uncharacterized protein</fullName>
    </submittedName>
</protein>
<name>T1IS47_STRMM</name>
<feature type="compositionally biased region" description="Basic residues" evidence="1">
    <location>
        <begin position="215"/>
        <end position="229"/>
    </location>
</feature>
<keyword evidence="4" id="KW-1185">Reference proteome</keyword>